<sequence>MMERLIIRMGLGTGETAQDASEAGLRDAMGRAVVHSVPKGGVLRVTVGVPDATEVSETTLVAMLGRSAEVTCKTGGLSAGGRFVATVALELFVAVTAD</sequence>
<dbReference type="GO" id="GO:0005525">
    <property type="term" value="F:GTP binding"/>
    <property type="evidence" value="ECO:0007669"/>
    <property type="project" value="UniProtKB-KW"/>
</dbReference>
<protein>
    <submittedName>
        <fullName evidence="3">Uncharacterized protein</fullName>
    </submittedName>
</protein>
<keyword evidence="2" id="KW-0342">GTP-binding</keyword>
<dbReference type="Gene3D" id="3.30.1330.20">
    <property type="entry name" value="Tubulin/FtsZ, C-terminal domain"/>
    <property type="match status" value="1"/>
</dbReference>
<reference evidence="3 4" key="1">
    <citation type="submission" date="2006-06" db="EMBL/GenBank/DDBJ databases">
        <authorList>
            <person name="Moran M.A."/>
            <person name="Ferriera S."/>
            <person name="Johnson J."/>
            <person name="Kravitz S."/>
            <person name="Beeson K."/>
            <person name="Sutton G."/>
            <person name="Rogers Y.-H."/>
            <person name="Friedman R."/>
            <person name="Frazier M."/>
            <person name="Venter J.C."/>
        </authorList>
    </citation>
    <scope>NUCLEOTIDE SEQUENCE [LARGE SCALE GENOMIC DNA]</scope>
    <source>
        <strain evidence="3 4">E-37</strain>
    </source>
</reference>
<dbReference type="InterPro" id="IPR037103">
    <property type="entry name" value="Tubulin/FtsZ-like_C"/>
</dbReference>
<dbReference type="InterPro" id="IPR011719">
    <property type="entry name" value="CHP02058"/>
</dbReference>
<keyword evidence="1" id="KW-0547">Nucleotide-binding</keyword>
<evidence type="ECO:0000256" key="1">
    <source>
        <dbReference type="ARBA" id="ARBA00022741"/>
    </source>
</evidence>
<dbReference type="EMBL" id="AAYA01000010">
    <property type="protein sequence ID" value="EBA07321.1"/>
    <property type="molecule type" value="Genomic_DNA"/>
</dbReference>
<evidence type="ECO:0000313" key="3">
    <source>
        <dbReference type="EMBL" id="EBA07321.1"/>
    </source>
</evidence>
<evidence type="ECO:0000256" key="2">
    <source>
        <dbReference type="ARBA" id="ARBA00023134"/>
    </source>
</evidence>
<dbReference type="Proteomes" id="UP000005713">
    <property type="component" value="Unassembled WGS sequence"/>
</dbReference>
<comment type="caution">
    <text evidence="3">The sequence shown here is derived from an EMBL/GenBank/DDBJ whole genome shotgun (WGS) entry which is preliminary data.</text>
</comment>
<organism evidence="3 4">
    <name type="scientific">Sagittula stellata (strain ATCC 700073 / DSM 11524 / E-37)</name>
    <dbReference type="NCBI Taxonomy" id="388399"/>
    <lineage>
        <taxon>Bacteria</taxon>
        <taxon>Pseudomonadati</taxon>
        <taxon>Pseudomonadota</taxon>
        <taxon>Alphaproteobacteria</taxon>
        <taxon>Rhodobacterales</taxon>
        <taxon>Roseobacteraceae</taxon>
        <taxon>Sagittula</taxon>
    </lineage>
</organism>
<dbReference type="RefSeq" id="WP_005860944.1">
    <property type="nucleotide sequence ID" value="NZ_AAYA01000010.1"/>
</dbReference>
<proteinExistence type="predicted"/>
<dbReference type="AlphaFoldDB" id="A3K6H1"/>
<gene>
    <name evidence="3" type="ORF">SSE37_06779</name>
</gene>
<name>A3K6H1_SAGS3</name>
<dbReference type="Pfam" id="PF09585">
    <property type="entry name" value="Lin0512_fam"/>
    <property type="match status" value="1"/>
</dbReference>
<accession>A3K6H1</accession>
<evidence type="ECO:0000313" key="4">
    <source>
        <dbReference type="Proteomes" id="UP000005713"/>
    </source>
</evidence>
<keyword evidence="4" id="KW-1185">Reference proteome</keyword>